<dbReference type="InterPro" id="IPR042099">
    <property type="entry name" value="ANL_N_sf"/>
</dbReference>
<evidence type="ECO:0000313" key="4">
    <source>
        <dbReference type="EMBL" id="CCH45684.1"/>
    </source>
</evidence>
<dbReference type="InterPro" id="IPR000873">
    <property type="entry name" value="AMP-dep_synth/lig_dom"/>
</dbReference>
<dbReference type="PANTHER" id="PTHR43272:SF33">
    <property type="entry name" value="AMP-BINDING DOMAIN-CONTAINING PROTEIN-RELATED"/>
    <property type="match status" value="1"/>
</dbReference>
<dbReference type="EMBL" id="CAIF01000207">
    <property type="protein sequence ID" value="CCH45684.1"/>
    <property type="molecule type" value="Genomic_DNA"/>
</dbReference>
<evidence type="ECO:0000313" key="5">
    <source>
        <dbReference type="Proteomes" id="UP000009328"/>
    </source>
</evidence>
<keyword evidence="4" id="KW-0436">Ligase</keyword>
<dbReference type="PROSITE" id="PS00455">
    <property type="entry name" value="AMP_BINDING"/>
    <property type="match status" value="1"/>
</dbReference>
<dbReference type="Pfam" id="PF00501">
    <property type="entry name" value="AMP-binding"/>
    <property type="match status" value="1"/>
</dbReference>
<feature type="domain" description="AMP-dependent synthetase/ligase" evidence="3">
    <location>
        <begin position="99"/>
        <end position="527"/>
    </location>
</feature>
<keyword evidence="5" id="KW-1185">Reference proteome</keyword>
<sequence>MSKLDALNQLQSNYPIPQRFNSKIIPGSNNHHGHSGIYRNEALLQKNGDLISSIHPDLNTLAKYWDNSVEFFGNDPCLGTRKFNNIIKQKYDNHFTFETYKEIDYRKDKIASGIIYFVKNHKNYKGDKDSKPNFIVSILSPNRKKWVLIDLATKCYSLPNTALYPTLGEKSSKYILELTESPIIFTTKSKIDEILSLKQSNSLPNLNIIVSLDDFHQNDSELFNKAKSLDITLIDFLAIEKTGERNLLPKTYNPPNPNTIYTICFTSGTTGLPKGVVLTHKIATSSVLATMINLSEPICSKNLNNFHNYNKDEFQNQIKTLTCLPFAHIYEREMMNFGFSSGFALGVPTLNPKNPLQLFDDLKILKPHYFANVPRIFNKLELMIKQYLNLNFPNIKFPLKPESENPNNDPGLINKNLIISKIRNEFGFENLKYFITGSAPLSIDTINFLKDVLGSGGMNGYGSTESFAGICFSNPFESKTTNSSGPPNLTCDFKLADVPGMGYNSNDQPRARGELLLKGPQIFQEYFKNPGATNEAFDQDGWFHTGDIAAIDSQGRVYIIDRLKNFFKLSQGEYITPEKIENIYLSNCPFLTQIFVHGDSLQNYLVAIVGLKFESVLNHFQKSVGTTNFQNLNEVEFKDLLNSNIDHKKTLINEINKYIKNCDLQGFEKIHNFHFDFQEPLKIQDDLLTPTLKLKRFNAKKKFEPILKKLYDEGSFYQKNKL</sequence>
<dbReference type="GO" id="GO:0016020">
    <property type="term" value="C:membrane"/>
    <property type="evidence" value="ECO:0007669"/>
    <property type="project" value="TreeGrafter"/>
</dbReference>
<dbReference type="SUPFAM" id="SSF56801">
    <property type="entry name" value="Acetyl-CoA synthetase-like"/>
    <property type="match status" value="1"/>
</dbReference>
<dbReference type="HOGENOM" id="CLU_000022_45_4_1"/>
<dbReference type="PANTHER" id="PTHR43272">
    <property type="entry name" value="LONG-CHAIN-FATTY-ACID--COA LIGASE"/>
    <property type="match status" value="1"/>
</dbReference>
<comment type="caution">
    <text evidence="4">The sequence shown here is derived from an EMBL/GenBank/DDBJ whole genome shotgun (WGS) entry which is preliminary data.</text>
</comment>
<protein>
    <submittedName>
        <fullName evidence="4">Long chain fatty acyl-CoA synthetase</fullName>
        <ecNumber evidence="4">6.2.1.3</ecNumber>
    </submittedName>
</protein>
<proteinExistence type="predicted"/>
<dbReference type="STRING" id="1206466.K0KW04"/>
<dbReference type="EC" id="6.2.1.3" evidence="4"/>
<accession>K0KW04</accession>
<keyword evidence="1" id="KW-0547">Nucleotide-binding</keyword>
<dbReference type="Gene3D" id="3.40.50.12780">
    <property type="entry name" value="N-terminal domain of ligase-like"/>
    <property type="match status" value="1"/>
</dbReference>
<dbReference type="Proteomes" id="UP000009328">
    <property type="component" value="Unassembled WGS sequence"/>
</dbReference>
<dbReference type="GO" id="GO:0005783">
    <property type="term" value="C:endoplasmic reticulum"/>
    <property type="evidence" value="ECO:0007669"/>
    <property type="project" value="TreeGrafter"/>
</dbReference>
<dbReference type="InterPro" id="IPR020845">
    <property type="entry name" value="AMP-binding_CS"/>
</dbReference>
<dbReference type="InParanoid" id="K0KW04"/>
<gene>
    <name evidence="4" type="primary">FAA7</name>
    <name evidence="4" type="ORF">BN7_5269</name>
</gene>
<reference evidence="4 5" key="1">
    <citation type="journal article" date="2012" name="Eukaryot. Cell">
        <title>Draft genome sequence of Wickerhamomyces ciferrii NRRL Y-1031 F-60-10.</title>
        <authorList>
            <person name="Schneider J."/>
            <person name="Andrea H."/>
            <person name="Blom J."/>
            <person name="Jaenicke S."/>
            <person name="Ruckert C."/>
            <person name="Schorsch C."/>
            <person name="Szczepanowski R."/>
            <person name="Farwick M."/>
            <person name="Goesmann A."/>
            <person name="Puhler A."/>
            <person name="Schaffer S."/>
            <person name="Tauch A."/>
            <person name="Kohler T."/>
            <person name="Brinkrolf K."/>
        </authorList>
    </citation>
    <scope>NUCLEOTIDE SEQUENCE [LARGE SCALE GENOMIC DNA]</scope>
    <source>
        <strain evidence="5">ATCC 14091 / BCRC 22168 / CBS 111 / JCM 3599 / NBRC 0793 / NRRL Y-1031 F-60-10</strain>
    </source>
</reference>
<name>K0KW04_WICCF</name>
<keyword evidence="2" id="KW-0067">ATP-binding</keyword>
<dbReference type="GO" id="GO:0004467">
    <property type="term" value="F:long-chain fatty acid-CoA ligase activity"/>
    <property type="evidence" value="ECO:0007669"/>
    <property type="project" value="UniProtKB-EC"/>
</dbReference>
<organism evidence="4 5">
    <name type="scientific">Wickerhamomyces ciferrii (strain ATCC 14091 / BCRC 22168 / CBS 111 / JCM 3599 / NBRC 0793 / NRRL Y-1031 F-60-10)</name>
    <name type="common">Yeast</name>
    <name type="synonym">Pichia ciferrii</name>
    <dbReference type="NCBI Taxonomy" id="1206466"/>
    <lineage>
        <taxon>Eukaryota</taxon>
        <taxon>Fungi</taxon>
        <taxon>Dikarya</taxon>
        <taxon>Ascomycota</taxon>
        <taxon>Saccharomycotina</taxon>
        <taxon>Saccharomycetes</taxon>
        <taxon>Phaffomycetales</taxon>
        <taxon>Wickerhamomycetaceae</taxon>
        <taxon>Wickerhamomyces</taxon>
    </lineage>
</organism>
<evidence type="ECO:0000256" key="2">
    <source>
        <dbReference type="ARBA" id="ARBA00022840"/>
    </source>
</evidence>
<evidence type="ECO:0000256" key="1">
    <source>
        <dbReference type="ARBA" id="ARBA00022741"/>
    </source>
</evidence>
<dbReference type="eggNOG" id="KOG1256">
    <property type="taxonomic scope" value="Eukaryota"/>
</dbReference>
<evidence type="ECO:0000259" key="3">
    <source>
        <dbReference type="Pfam" id="PF00501"/>
    </source>
</evidence>
<dbReference type="GO" id="GO:0005524">
    <property type="term" value="F:ATP binding"/>
    <property type="evidence" value="ECO:0007669"/>
    <property type="project" value="UniProtKB-KW"/>
</dbReference>
<dbReference type="AlphaFoldDB" id="K0KW04"/>